<feature type="domain" description="BIG2" evidence="1">
    <location>
        <begin position="581"/>
        <end position="661"/>
    </location>
</feature>
<dbReference type="AlphaFoldDB" id="A0AA37QJP1"/>
<gene>
    <name evidence="2" type="ORF">rosag_42480</name>
</gene>
<feature type="domain" description="BIG2" evidence="1">
    <location>
        <begin position="151"/>
        <end position="231"/>
    </location>
</feature>
<dbReference type="Pfam" id="PF02368">
    <property type="entry name" value="Big_2"/>
    <property type="match status" value="11"/>
</dbReference>
<feature type="domain" description="BIG2" evidence="1">
    <location>
        <begin position="236"/>
        <end position="316"/>
    </location>
</feature>
<dbReference type="EMBL" id="BRXS01000006">
    <property type="protein sequence ID" value="GLC27735.1"/>
    <property type="molecule type" value="Genomic_DNA"/>
</dbReference>
<sequence>MVDASCTDLRRCKLTPGPELMSSFGLLRALASSPLRRRALAIAAVAGVAFASACTSATTGDVGGGSLARVQLSDSVLRLRVGAEGALAARVLDASGQELSGRKLFWSVRDSAIATVSQSGVVTGRAPGSTLVSANVEGRSGVATVIVSARPVSVVRVEPTTLQLVAGATAPLQVRALDEVGGEVAGSIVAWTSSDTTVARVASNGVVTAAAPGIAVITAIVDGRSAVVAVSVSPVAVANVSLTAARDTLVVGASTQLTLVTRDAGGALITNRPTTWASDRPNVASVSSTGEVLAVSPGTATIEATVEGRSARVALIIVPRPAAALVISPDASTIFVGATLRLLTLVTDASGNVLTNRPIGYSSSDPSVASVDTAGVVTARVPGNVTITATSEGKRGTATVRVLAVPVATVTIAPEAPAVRVGDVVTLTATPRAEDGTALTGRAVTWSSGAPGIASVSANGEVRGLASGTALILARVEGASGTVTVRVDRAPAASVTVSPATASIVVGDSAGLGATVRDASGALLGDRLVTWSSASNAIATVSNTGVVKGVAAGTTTVRATVDGVSGSATVTITAPAPAPAAVASVLVTPPSASVAAGATVQLSTTVRDANGNALTGRTITWSTSNPAIASVSTSGVVTGVAAGAATITATSEGRSGTAAITVTGTAGGGTGVIAVASVAVSPSTLSVVAGGTGQLSATARDASGNALTGRTITWSTSNPAVATVSTAGVVTAVAAGSATISATSEGQTGSAAVTVTAAPPPTPAPVVSVAVSPSTLALQTGATGQLSATPRDASGNALTGRTITWSTSNASVATVSSAGVVTAVGPGSATITATSEGRTGSAAVTVTAPPPAPVASVAVSPSTLSLLTGATGQLSATPRDATGTALTGRTVTWASSNTAVATVSSTGVVTAVAPGSATVTATSEGRSGSAAVTVTAPPPAVASVRVTPDNSRIEPGQRVTLSAEPLDAQGRVIQTTLAVTWTSSNPLVAVVSSSGQVTGLTRGDATITATIGGRSGSALVRVRPD</sequence>
<reference evidence="2" key="1">
    <citation type="submission" date="2022-08" db="EMBL/GenBank/DDBJ databases">
        <title>Draft genome sequencing of Roseisolibacter agri AW1220.</title>
        <authorList>
            <person name="Tobiishi Y."/>
            <person name="Tonouchi A."/>
        </authorList>
    </citation>
    <scope>NUCLEOTIDE SEQUENCE</scope>
    <source>
        <strain evidence="2">AW1220</strain>
    </source>
</reference>
<dbReference type="SMART" id="SM00635">
    <property type="entry name" value="BID_2"/>
    <property type="match status" value="11"/>
</dbReference>
<feature type="domain" description="BIG2" evidence="1">
    <location>
        <begin position="940"/>
        <end position="1021"/>
    </location>
</feature>
<feature type="domain" description="BIG2" evidence="1">
    <location>
        <begin position="406"/>
        <end position="486"/>
    </location>
</feature>
<dbReference type="InterPro" id="IPR003343">
    <property type="entry name" value="Big_2"/>
</dbReference>
<feature type="domain" description="BIG2" evidence="1">
    <location>
        <begin position="66"/>
        <end position="146"/>
    </location>
</feature>
<dbReference type="PANTHER" id="PTHR23019:SF0">
    <property type="entry name" value="NUCLEAR PORE MEMBRANE GLYCOPROTEIN 210"/>
    <property type="match status" value="1"/>
</dbReference>
<comment type="caution">
    <text evidence="2">The sequence shown here is derived from an EMBL/GenBank/DDBJ whole genome shotgun (WGS) entry which is preliminary data.</text>
</comment>
<dbReference type="Gene3D" id="2.60.40.1080">
    <property type="match status" value="11"/>
</dbReference>
<dbReference type="SUPFAM" id="SSF49373">
    <property type="entry name" value="Invasin/intimin cell-adhesion fragments"/>
    <property type="match status" value="11"/>
</dbReference>
<protein>
    <recommendedName>
        <fullName evidence="1">BIG2 domain-containing protein</fullName>
    </recommendedName>
</protein>
<accession>A0AA37QJP1</accession>
<feature type="domain" description="BIG2" evidence="1">
    <location>
        <begin position="853"/>
        <end position="933"/>
    </location>
</feature>
<proteinExistence type="predicted"/>
<evidence type="ECO:0000259" key="1">
    <source>
        <dbReference type="SMART" id="SM00635"/>
    </source>
</evidence>
<keyword evidence="3" id="KW-1185">Reference proteome</keyword>
<dbReference type="InterPro" id="IPR008964">
    <property type="entry name" value="Invasin/intimin_cell_adhesion"/>
</dbReference>
<feature type="domain" description="BIG2" evidence="1">
    <location>
        <begin position="765"/>
        <end position="845"/>
    </location>
</feature>
<feature type="domain" description="BIG2" evidence="1">
    <location>
        <begin position="674"/>
        <end position="754"/>
    </location>
</feature>
<dbReference type="InterPro" id="IPR045197">
    <property type="entry name" value="NUP210-like"/>
</dbReference>
<feature type="domain" description="BIG2" evidence="1">
    <location>
        <begin position="321"/>
        <end position="401"/>
    </location>
</feature>
<name>A0AA37QJP1_9BACT</name>
<dbReference type="Proteomes" id="UP001161325">
    <property type="component" value="Unassembled WGS sequence"/>
</dbReference>
<feature type="domain" description="BIG2" evidence="1">
    <location>
        <begin position="491"/>
        <end position="571"/>
    </location>
</feature>
<organism evidence="2 3">
    <name type="scientific">Roseisolibacter agri</name>
    <dbReference type="NCBI Taxonomy" id="2014610"/>
    <lineage>
        <taxon>Bacteria</taxon>
        <taxon>Pseudomonadati</taxon>
        <taxon>Gemmatimonadota</taxon>
        <taxon>Gemmatimonadia</taxon>
        <taxon>Gemmatimonadales</taxon>
        <taxon>Gemmatimonadaceae</taxon>
        <taxon>Roseisolibacter</taxon>
    </lineage>
</organism>
<evidence type="ECO:0000313" key="2">
    <source>
        <dbReference type="EMBL" id="GLC27735.1"/>
    </source>
</evidence>
<evidence type="ECO:0000313" key="3">
    <source>
        <dbReference type="Proteomes" id="UP001161325"/>
    </source>
</evidence>
<dbReference type="PANTHER" id="PTHR23019">
    <property type="entry name" value="NUCLEAR PORE MEMBRANE GLYCOPROTEIN GP210-RELATED"/>
    <property type="match status" value="1"/>
</dbReference>